<dbReference type="InterPro" id="IPR015152">
    <property type="entry name" value="Growth/epo_recpt_lig-bind"/>
</dbReference>
<comment type="function">
    <text evidence="17">Isoform EPOR-T acts as a dominant-negative receptor of EPOR-mediated signaling.</text>
</comment>
<keyword evidence="13" id="KW-0675">Receptor</keyword>
<feature type="transmembrane region" description="Helical" evidence="19">
    <location>
        <begin position="452"/>
        <end position="473"/>
    </location>
</feature>
<evidence type="ECO:0000256" key="5">
    <source>
        <dbReference type="ARBA" id="ARBA00022499"/>
    </source>
</evidence>
<keyword evidence="7 19" id="KW-0812">Transmembrane</keyword>
<comment type="function">
    <text evidence="15">Receptor for erythropoietin, which mediates erythropoietin-induced erythroblast proliferation and differentiation. Upon EPO stimulation, EPOR dimerizes triggering the JAK2/STAT5 signaling cascade. In some cell types, can also activate STAT1 and STAT3. May also activate the LYN tyrosine kinase.</text>
</comment>
<dbReference type="AlphaFoldDB" id="A0A7N5JFX7"/>
<dbReference type="PANTHER" id="PTHR23037">
    <property type="entry name" value="CYTOKINE RECEPTOR"/>
    <property type="match status" value="1"/>
</dbReference>
<dbReference type="InterPro" id="IPR036116">
    <property type="entry name" value="FN3_sf"/>
</dbReference>
<evidence type="ECO:0000256" key="3">
    <source>
        <dbReference type="ARBA" id="ARBA00018355"/>
    </source>
</evidence>
<reference evidence="22" key="3">
    <citation type="submission" date="2025-09" db="UniProtKB">
        <authorList>
            <consortium name="Ensembl"/>
        </authorList>
    </citation>
    <scope>IDENTIFICATION</scope>
</reference>
<dbReference type="Pfam" id="PF09067">
    <property type="entry name" value="EpoR_lig-bind"/>
    <property type="match status" value="1"/>
</dbReference>
<evidence type="ECO:0000256" key="14">
    <source>
        <dbReference type="ARBA" id="ARBA00023180"/>
    </source>
</evidence>
<evidence type="ECO:0000256" key="18">
    <source>
        <dbReference type="SAM" id="MobiDB-lite"/>
    </source>
</evidence>
<dbReference type="GeneTree" id="ENSGT00940000160315"/>
<dbReference type="Pfam" id="PF00041">
    <property type="entry name" value="fn3"/>
    <property type="match status" value="1"/>
</dbReference>
<reference evidence="22" key="2">
    <citation type="submission" date="2025-08" db="UniProtKB">
        <authorList>
            <consortium name="Ensembl"/>
        </authorList>
    </citation>
    <scope>IDENTIFICATION</scope>
</reference>
<dbReference type="GO" id="GO:0042802">
    <property type="term" value="F:identical protein binding"/>
    <property type="evidence" value="ECO:0007669"/>
    <property type="project" value="Ensembl"/>
</dbReference>
<dbReference type="SUPFAM" id="SSF48366">
    <property type="entry name" value="Ras GEF"/>
    <property type="match status" value="1"/>
</dbReference>
<feature type="region of interest" description="Disordered" evidence="18">
    <location>
        <begin position="71"/>
        <end position="154"/>
    </location>
</feature>
<evidence type="ECO:0000256" key="12">
    <source>
        <dbReference type="ARBA" id="ARBA00023157"/>
    </source>
</evidence>
<dbReference type="GO" id="GO:0009897">
    <property type="term" value="C:external side of plasma membrane"/>
    <property type="evidence" value="ECO:0007669"/>
    <property type="project" value="TreeGrafter"/>
</dbReference>
<evidence type="ECO:0000256" key="16">
    <source>
        <dbReference type="ARBA" id="ARBA00046789"/>
    </source>
</evidence>
<evidence type="ECO:0000313" key="22">
    <source>
        <dbReference type="Ensembl" id="ENSAMEP00000024800.1"/>
    </source>
</evidence>
<evidence type="ECO:0000256" key="9">
    <source>
        <dbReference type="ARBA" id="ARBA00022843"/>
    </source>
</evidence>
<evidence type="ECO:0000256" key="6">
    <source>
        <dbReference type="ARBA" id="ARBA00022553"/>
    </source>
</evidence>
<evidence type="ECO:0000256" key="10">
    <source>
        <dbReference type="ARBA" id="ARBA00022989"/>
    </source>
</evidence>
<dbReference type="PROSITE" id="PS01352">
    <property type="entry name" value="HEMATOPO_REC_L_F1"/>
    <property type="match status" value="1"/>
</dbReference>
<evidence type="ECO:0000256" key="2">
    <source>
        <dbReference type="ARBA" id="ARBA00007885"/>
    </source>
</evidence>
<dbReference type="Gene3D" id="2.60.40.10">
    <property type="entry name" value="Immunoglobulins"/>
    <property type="match status" value="2"/>
</dbReference>
<comment type="subcellular location">
    <subcellularLocation>
        <location evidence="1">Cell membrane</location>
        <topology evidence="1">Single-pass type I membrane protein</topology>
    </subcellularLocation>
</comment>
<feature type="compositionally biased region" description="Low complexity" evidence="18">
    <location>
        <begin position="71"/>
        <end position="80"/>
    </location>
</feature>
<name>A0A7N5JFX7_AILME</name>
<feature type="region of interest" description="Disordered" evidence="18">
    <location>
        <begin position="668"/>
        <end position="709"/>
    </location>
</feature>
<dbReference type="InterPro" id="IPR013783">
    <property type="entry name" value="Ig-like_fold"/>
</dbReference>
<dbReference type="InterPro" id="IPR003528">
    <property type="entry name" value="Long_hematopoietin_rcpt_CS"/>
</dbReference>
<gene>
    <name evidence="22" type="primary">EPOR</name>
</gene>
<dbReference type="SMART" id="SM00060">
    <property type="entry name" value="FN3"/>
    <property type="match status" value="1"/>
</dbReference>
<dbReference type="InterPro" id="IPR003961">
    <property type="entry name" value="FN3_dom"/>
</dbReference>
<feature type="compositionally biased region" description="Pro residues" evidence="18">
    <location>
        <begin position="121"/>
        <end position="144"/>
    </location>
</feature>
<dbReference type="PROSITE" id="PS50200">
    <property type="entry name" value="RA"/>
    <property type="match status" value="1"/>
</dbReference>
<keyword evidence="5" id="KW-1017">Isopeptide bond</keyword>
<keyword evidence="23" id="KW-1185">Reference proteome</keyword>
<evidence type="ECO:0000313" key="23">
    <source>
        <dbReference type="Proteomes" id="UP000008912"/>
    </source>
</evidence>
<dbReference type="SUPFAM" id="SSF54236">
    <property type="entry name" value="Ubiquitin-like"/>
    <property type="match status" value="1"/>
</dbReference>
<feature type="region of interest" description="Disordered" evidence="18">
    <location>
        <begin position="581"/>
        <end position="618"/>
    </location>
</feature>
<dbReference type="CDD" id="cd00063">
    <property type="entry name" value="FN3"/>
    <property type="match status" value="1"/>
</dbReference>
<sequence length="709" mass="76827">RGGGGRPGAWQGWVLRGRPPQEWEILAHIQQLQKRCRSYRLSPRAPVLAALRAQRQLSEEQSYRVSRVIEPPAASCPSSPRIRRRISLTKRLSAKLSRERGSSPGGSPGDPSPPISSLSPGSPPSSPRTRDPPPGSPPASPGPQGPSTKLPLSPDLVGPWPLALPLSSSHISLSGQQGSEARVIRVSIDNDHGNLYRSILLTSQDKAPSVVQRALEKHNVAQPWARDYQLFQVLPGDRAALLAAREPEELLCFTERLEDLVCFWEEAASAGVGPDNYSFFYQLEGEPWKPCSLHQAPTARGAVRFWCSLPTADTSSFVPLELRVTAVSSGAPRYRRIIHINEVVLLDPPAGLLARRADEGGHVVLRWLPPPGAPVASLIRYEVNISSGNVAGGAQKVEILDGRTECVLSNLRGGTRYTFMVRARMAEPSFGGFWSAWSEPASLLTVSDLDPLILTLSLILVLILLLLAVLALLSHRRALKQKIWPGIPSPESEFEGLFTTHKGNFQLWLYQNEGCLWWSPCTPFAEDPPAPLEVLSERCRGATQAVEPGAEDEGRLLEPVGSERTQDTYLVLDKWLLPRSPPSEALPRPDGGLDTVAVDEGSEASSCSSALSLKPGPEGTLGTSFEYTILDPSSQLLRPRALPPELPPTPRHIKYLYLMVSDSGISTDYSSGGSQGAQGDSSNGPFSNPYENSLIPGAEPSPPSYVACS</sequence>
<keyword evidence="14" id="KW-0325">Glycoprotein</keyword>
<organism evidence="22 23">
    <name type="scientific">Ailuropoda melanoleuca</name>
    <name type="common">Giant panda</name>
    <dbReference type="NCBI Taxonomy" id="9646"/>
    <lineage>
        <taxon>Eukaryota</taxon>
        <taxon>Metazoa</taxon>
        <taxon>Chordata</taxon>
        <taxon>Craniata</taxon>
        <taxon>Vertebrata</taxon>
        <taxon>Euteleostomi</taxon>
        <taxon>Mammalia</taxon>
        <taxon>Eutheria</taxon>
        <taxon>Laurasiatheria</taxon>
        <taxon>Carnivora</taxon>
        <taxon>Caniformia</taxon>
        <taxon>Ursidae</taxon>
        <taxon>Ailuropoda</taxon>
    </lineage>
</organism>
<dbReference type="GO" id="GO:0043161">
    <property type="term" value="P:proteasome-mediated ubiquitin-dependent protein catabolic process"/>
    <property type="evidence" value="ECO:0007669"/>
    <property type="project" value="Ensembl"/>
</dbReference>
<dbReference type="FunFam" id="2.60.40.10:FF:001041">
    <property type="entry name" value="Erythropoietin receptor"/>
    <property type="match status" value="1"/>
</dbReference>
<dbReference type="InterPro" id="IPR023578">
    <property type="entry name" value="Ras_GEF_dom_sf"/>
</dbReference>
<dbReference type="Gene3D" id="1.10.840.10">
    <property type="entry name" value="Ras guanine-nucleotide exchange factors catalytic domain"/>
    <property type="match status" value="1"/>
</dbReference>
<dbReference type="FunCoup" id="A0A7N5JFX7">
    <property type="interactions" value="33"/>
</dbReference>
<keyword evidence="8" id="KW-0732">Signal</keyword>
<evidence type="ECO:0000256" key="15">
    <source>
        <dbReference type="ARBA" id="ARBA00045148"/>
    </source>
</evidence>
<dbReference type="GO" id="GO:0016607">
    <property type="term" value="C:nuclear speck"/>
    <property type="evidence" value="ECO:0007669"/>
    <property type="project" value="Ensembl"/>
</dbReference>
<evidence type="ECO:0000256" key="7">
    <source>
        <dbReference type="ARBA" id="ARBA00022692"/>
    </source>
</evidence>
<dbReference type="GO" id="GO:0007264">
    <property type="term" value="P:small GTPase-mediated signal transduction"/>
    <property type="evidence" value="ECO:0007669"/>
    <property type="project" value="InterPro"/>
</dbReference>
<reference evidence="22 23" key="1">
    <citation type="journal article" date="2010" name="Nature">
        <title>The sequence and de novo assembly of the giant panda genome.</title>
        <authorList>
            <person name="Li R."/>
            <person name="Fan W."/>
            <person name="Tian G."/>
            <person name="Zhu H."/>
            <person name="He L."/>
            <person name="Cai J."/>
            <person name="Huang Q."/>
            <person name="Cai Q."/>
            <person name="Li B."/>
            <person name="Bai Y."/>
            <person name="Zhang Z."/>
            <person name="Zhang Y."/>
            <person name="Wang W."/>
            <person name="Li J."/>
            <person name="Wei F."/>
            <person name="Li H."/>
            <person name="Jian M."/>
            <person name="Li J."/>
            <person name="Zhang Z."/>
            <person name="Nielsen R."/>
            <person name="Li D."/>
            <person name="Gu W."/>
            <person name="Yang Z."/>
            <person name="Xuan Z."/>
            <person name="Ryder O.A."/>
            <person name="Leung F.C."/>
            <person name="Zhou Y."/>
            <person name="Cao J."/>
            <person name="Sun X."/>
            <person name="Fu Y."/>
            <person name="Fang X."/>
            <person name="Guo X."/>
            <person name="Wang B."/>
            <person name="Hou R."/>
            <person name="Shen F."/>
            <person name="Mu B."/>
            <person name="Ni P."/>
            <person name="Lin R."/>
            <person name="Qian W."/>
            <person name="Wang G."/>
            <person name="Yu C."/>
            <person name="Nie W."/>
            <person name="Wang J."/>
            <person name="Wu Z."/>
            <person name="Liang H."/>
            <person name="Min J."/>
            <person name="Wu Q."/>
            <person name="Cheng S."/>
            <person name="Ruan J."/>
            <person name="Wang M."/>
            <person name="Shi Z."/>
            <person name="Wen M."/>
            <person name="Liu B."/>
            <person name="Ren X."/>
            <person name="Zheng H."/>
            <person name="Dong D."/>
            <person name="Cook K."/>
            <person name="Shan G."/>
            <person name="Zhang H."/>
            <person name="Kosiol C."/>
            <person name="Xie X."/>
            <person name="Lu Z."/>
            <person name="Zheng H."/>
            <person name="Li Y."/>
            <person name="Steiner C.C."/>
            <person name="Lam T.T."/>
            <person name="Lin S."/>
            <person name="Zhang Q."/>
            <person name="Li G."/>
            <person name="Tian J."/>
            <person name="Gong T."/>
            <person name="Liu H."/>
            <person name="Zhang D."/>
            <person name="Fang L."/>
            <person name="Ye C."/>
            <person name="Zhang J."/>
            <person name="Hu W."/>
            <person name="Xu A."/>
            <person name="Ren Y."/>
            <person name="Zhang G."/>
            <person name="Bruford M.W."/>
            <person name="Li Q."/>
            <person name="Ma L."/>
            <person name="Guo Y."/>
            <person name="An N."/>
            <person name="Hu Y."/>
            <person name="Zheng Y."/>
            <person name="Shi Y."/>
            <person name="Li Z."/>
            <person name="Liu Q."/>
            <person name="Chen Y."/>
            <person name="Zhao J."/>
            <person name="Qu N."/>
            <person name="Zhao S."/>
            <person name="Tian F."/>
            <person name="Wang X."/>
            <person name="Wang H."/>
            <person name="Xu L."/>
            <person name="Liu X."/>
            <person name="Vinar T."/>
            <person name="Wang Y."/>
            <person name="Lam T.W."/>
            <person name="Yiu S.M."/>
            <person name="Liu S."/>
            <person name="Zhang H."/>
            <person name="Li D."/>
            <person name="Huang Y."/>
            <person name="Wang X."/>
            <person name="Yang G."/>
            <person name="Jiang Z."/>
            <person name="Wang J."/>
            <person name="Qin N."/>
            <person name="Li L."/>
            <person name="Li J."/>
            <person name="Bolund L."/>
            <person name="Kristiansen K."/>
            <person name="Wong G.K."/>
            <person name="Olson M."/>
            <person name="Zhang X."/>
            <person name="Li S."/>
            <person name="Yang H."/>
            <person name="Wang J."/>
            <person name="Wang J."/>
        </authorList>
    </citation>
    <scope>NUCLEOTIDE SEQUENCE [LARGE SCALE GENOMIC DNA]</scope>
</reference>
<comment type="subunit">
    <text evidence="16">Forms homodimers on EPO stimulation. The tyrosine-phosphorylated form interacts with several SH2 domain-containing proteins including LYN, the adapter protein SH2B2, PTPN6, PTPN11, JAK2, PI3 kinases, STAT5A/B, SOCS3, CRKL. Interacts with INPP5D/SHIP1. SH2B2 binding inhibits the JAK-STAT signaling. Interacts with RHEX; this interaction occurs in a erythropoietin (EPO)-dependent manner. Interacts with ATXN2L.</text>
</comment>
<dbReference type="Ensembl" id="ENSAMET00000032919.1">
    <property type="protein sequence ID" value="ENSAMEP00000024800.1"/>
    <property type="gene ID" value="ENSAMEG00000010606.2"/>
</dbReference>
<dbReference type="GO" id="GO:0005085">
    <property type="term" value="F:guanyl-nucleotide exchange factor activity"/>
    <property type="evidence" value="ECO:0007669"/>
    <property type="project" value="InterPro"/>
</dbReference>
<feature type="compositionally biased region" description="Low complexity" evidence="18">
    <location>
        <begin position="603"/>
        <end position="613"/>
    </location>
</feature>
<dbReference type="InterPro" id="IPR029071">
    <property type="entry name" value="Ubiquitin-like_domsf"/>
</dbReference>
<feature type="domain" description="Fibronectin type-III" evidence="21">
    <location>
        <begin position="348"/>
        <end position="448"/>
    </location>
</feature>
<dbReference type="GO" id="GO:0004900">
    <property type="term" value="F:erythropoietin receptor activity"/>
    <property type="evidence" value="ECO:0007669"/>
    <property type="project" value="Ensembl"/>
</dbReference>
<feature type="domain" description="Ras-associating" evidence="20">
    <location>
        <begin position="180"/>
        <end position="237"/>
    </location>
</feature>
<evidence type="ECO:0000256" key="4">
    <source>
        <dbReference type="ARBA" id="ARBA00022475"/>
    </source>
</evidence>
<dbReference type="PROSITE" id="PS50853">
    <property type="entry name" value="FN3"/>
    <property type="match status" value="1"/>
</dbReference>
<dbReference type="GO" id="GO:0007420">
    <property type="term" value="P:brain development"/>
    <property type="evidence" value="ECO:0007669"/>
    <property type="project" value="Ensembl"/>
</dbReference>
<evidence type="ECO:0000259" key="21">
    <source>
        <dbReference type="PROSITE" id="PS50853"/>
    </source>
</evidence>
<dbReference type="GO" id="GO:0046697">
    <property type="term" value="P:decidualization"/>
    <property type="evidence" value="ECO:0007669"/>
    <property type="project" value="Ensembl"/>
</dbReference>
<evidence type="ECO:0000256" key="19">
    <source>
        <dbReference type="SAM" id="Phobius"/>
    </source>
</evidence>
<comment type="similarity">
    <text evidence="2">Belongs to the type I cytokine receptor family. Type 1 subfamily.</text>
</comment>
<keyword evidence="10 19" id="KW-1133">Transmembrane helix</keyword>
<dbReference type="GO" id="GO:0007507">
    <property type="term" value="P:heart development"/>
    <property type="evidence" value="ECO:0007669"/>
    <property type="project" value="Ensembl"/>
</dbReference>
<dbReference type="SMART" id="SM00314">
    <property type="entry name" value="RA"/>
    <property type="match status" value="1"/>
</dbReference>
<dbReference type="InterPro" id="IPR036964">
    <property type="entry name" value="RASGEF_cat_dom_sf"/>
</dbReference>
<dbReference type="Proteomes" id="UP000008912">
    <property type="component" value="Unassembled WGS sequence"/>
</dbReference>
<keyword evidence="6" id="KW-0597">Phosphoprotein</keyword>
<keyword evidence="4" id="KW-1003">Cell membrane</keyword>
<keyword evidence="12" id="KW-1015">Disulfide bond</keyword>
<dbReference type="SUPFAM" id="SSF49265">
    <property type="entry name" value="Fibronectin type III"/>
    <property type="match status" value="2"/>
</dbReference>
<evidence type="ECO:0000259" key="20">
    <source>
        <dbReference type="PROSITE" id="PS50200"/>
    </source>
</evidence>
<protein>
    <recommendedName>
        <fullName evidence="3">Erythropoietin receptor</fullName>
    </recommendedName>
</protein>
<keyword evidence="9" id="KW-0832">Ubl conjugation</keyword>
<evidence type="ECO:0000256" key="13">
    <source>
        <dbReference type="ARBA" id="ARBA00023170"/>
    </source>
</evidence>
<evidence type="ECO:0000256" key="1">
    <source>
        <dbReference type="ARBA" id="ARBA00004251"/>
    </source>
</evidence>
<evidence type="ECO:0000256" key="8">
    <source>
        <dbReference type="ARBA" id="ARBA00022729"/>
    </source>
</evidence>
<keyword evidence="11 19" id="KW-0472">Membrane</keyword>
<evidence type="ECO:0000256" key="17">
    <source>
        <dbReference type="ARBA" id="ARBA00057093"/>
    </source>
</evidence>
<accession>A0A7N5JFX7</accession>
<dbReference type="InterPro" id="IPR000159">
    <property type="entry name" value="RA_dom"/>
</dbReference>
<dbReference type="PANTHER" id="PTHR23037:SF28">
    <property type="entry name" value="ERYTHROPOIETIN RECEPTOR"/>
    <property type="match status" value="1"/>
</dbReference>
<dbReference type="InParanoid" id="A0A7N5JFX7"/>
<evidence type="ECO:0000256" key="11">
    <source>
        <dbReference type="ARBA" id="ARBA00023136"/>
    </source>
</evidence>
<proteinExistence type="inferred from homology"/>